<dbReference type="OrthoDB" id="9775513at2"/>
<feature type="transmembrane region" description="Helical" evidence="9">
    <location>
        <begin position="30"/>
        <end position="48"/>
    </location>
</feature>
<dbReference type="Proteomes" id="UP000315303">
    <property type="component" value="Unassembled WGS sequence"/>
</dbReference>
<accession>A0A502KRI9</accession>
<sequence>MVSKSSNVDLNYIDDINAALLLAAPYKSRLVLYIICGFCFCFLLWAGFASLDEVTVGDGKVIPSSHVQIVQNLEGGILDKVFVKEGQQVTKNQELMRLDDTRFLADFREKQQEFMLLKAMSARLSAELASVQWSTDIAGINWKQQFQIIEQALDITKEEQEKYPKIYRTAVASFKANVSNLSKQVKVLNHQIEQKEQEIESIKSRLKHVSTSYELGLEELRLTEPLADKGVISPVEFLKLKRQINQLQQEVEEARLALPQSKTSLREVISKRQEVVSQYQKDTQETLTKVQAQLAQLVEKQVNLKDKVSRTSVLSPVSGTIKTININTQGGVIQPGMDLLEIVPNEDQLLIEAKVLPKDIAFLRPGLKAVVRFSAYDFAIYGGLEGTLEHISADSIEDEEGDSYYLIKVRTKENHLSSKQDENKALPIIPGMTASVDVMTGKKTVLAYLLKPILRAHNSALRER</sequence>
<feature type="coiled-coil region" evidence="10">
    <location>
        <begin position="237"/>
        <end position="307"/>
    </location>
</feature>
<dbReference type="PANTHER" id="PTHR30386:SF26">
    <property type="entry name" value="TRANSPORT PROTEIN COMB"/>
    <property type="match status" value="1"/>
</dbReference>
<comment type="similarity">
    <text evidence="2 9">Belongs to the membrane fusion protein (MFP) (TC 8.A.1) family.</text>
</comment>
<dbReference type="PROSITE" id="PS00543">
    <property type="entry name" value="HLYD_FAMILY"/>
    <property type="match status" value="1"/>
</dbReference>
<feature type="coiled-coil region" evidence="10">
    <location>
        <begin position="178"/>
        <end position="212"/>
    </location>
</feature>
<dbReference type="AlphaFoldDB" id="A0A502KRI9"/>
<feature type="domain" description="AprE-like beta-barrel" evidence="12">
    <location>
        <begin position="349"/>
        <end position="441"/>
    </location>
</feature>
<dbReference type="Gene3D" id="2.40.30.170">
    <property type="match status" value="1"/>
</dbReference>
<name>A0A502KRI9_9GAMM</name>
<dbReference type="InterPro" id="IPR058982">
    <property type="entry name" value="Beta-barrel_AprE"/>
</dbReference>
<feature type="domain" description="AprE-like long alpha-helical hairpin" evidence="11">
    <location>
        <begin position="105"/>
        <end position="306"/>
    </location>
</feature>
<dbReference type="InterPro" id="IPR050739">
    <property type="entry name" value="MFP"/>
</dbReference>
<gene>
    <name evidence="13" type="ORF">EPA86_11815</name>
</gene>
<dbReference type="EMBL" id="SAWY01000025">
    <property type="protein sequence ID" value="TPH14268.1"/>
    <property type="molecule type" value="Genomic_DNA"/>
</dbReference>
<dbReference type="NCBIfam" id="TIGR01843">
    <property type="entry name" value="type_I_hlyD"/>
    <property type="match status" value="1"/>
</dbReference>
<comment type="subcellular location">
    <subcellularLocation>
        <location evidence="1 9">Cell inner membrane</location>
        <topology evidence="1 9">Single-pass membrane protein</topology>
    </subcellularLocation>
</comment>
<dbReference type="Pfam" id="PF26002">
    <property type="entry name" value="Beta-barrel_AprE"/>
    <property type="match status" value="1"/>
</dbReference>
<keyword evidence="14" id="KW-1185">Reference proteome</keyword>
<reference evidence="13 14" key="1">
    <citation type="submission" date="2019-01" db="EMBL/GenBank/DDBJ databases">
        <title>Litorilituus lipolytica sp. nov., isolated from intertidal sand of the Yellow Sea in China.</title>
        <authorList>
            <person name="Liu A."/>
        </authorList>
    </citation>
    <scope>NUCLEOTIDE SEQUENCE [LARGE SCALE GENOMIC DNA]</scope>
    <source>
        <strain evidence="13 14">RZ04</strain>
    </source>
</reference>
<dbReference type="PANTHER" id="PTHR30386">
    <property type="entry name" value="MEMBRANE FUSION SUBUNIT OF EMRAB-TOLC MULTIDRUG EFFLUX PUMP"/>
    <property type="match status" value="1"/>
</dbReference>
<keyword evidence="4 9" id="KW-1003">Cell membrane</keyword>
<dbReference type="Pfam" id="PF25994">
    <property type="entry name" value="HH_AprE"/>
    <property type="match status" value="1"/>
</dbReference>
<evidence type="ECO:0000256" key="7">
    <source>
        <dbReference type="ARBA" id="ARBA00022989"/>
    </source>
</evidence>
<evidence type="ECO:0000256" key="3">
    <source>
        <dbReference type="ARBA" id="ARBA00022448"/>
    </source>
</evidence>
<evidence type="ECO:0000256" key="8">
    <source>
        <dbReference type="ARBA" id="ARBA00023136"/>
    </source>
</evidence>
<evidence type="ECO:0000256" key="2">
    <source>
        <dbReference type="ARBA" id="ARBA00009477"/>
    </source>
</evidence>
<keyword evidence="7 9" id="KW-1133">Transmembrane helix</keyword>
<comment type="caution">
    <text evidence="13">The sequence shown here is derived from an EMBL/GenBank/DDBJ whole genome shotgun (WGS) entry which is preliminary data.</text>
</comment>
<protein>
    <recommendedName>
        <fullName evidence="9">Membrane fusion protein (MFP) family protein</fullName>
    </recommendedName>
</protein>
<dbReference type="PRINTS" id="PR01490">
    <property type="entry name" value="RTXTOXIND"/>
</dbReference>
<evidence type="ECO:0000256" key="5">
    <source>
        <dbReference type="ARBA" id="ARBA00022519"/>
    </source>
</evidence>
<dbReference type="InterPro" id="IPR058781">
    <property type="entry name" value="HH_AprE-like"/>
</dbReference>
<keyword evidence="6 9" id="KW-0812">Transmembrane</keyword>
<evidence type="ECO:0000256" key="10">
    <source>
        <dbReference type="SAM" id="Coils"/>
    </source>
</evidence>
<evidence type="ECO:0000313" key="13">
    <source>
        <dbReference type="EMBL" id="TPH14268.1"/>
    </source>
</evidence>
<evidence type="ECO:0000256" key="1">
    <source>
        <dbReference type="ARBA" id="ARBA00004377"/>
    </source>
</evidence>
<evidence type="ECO:0000256" key="9">
    <source>
        <dbReference type="RuleBase" id="RU365093"/>
    </source>
</evidence>
<dbReference type="InterPro" id="IPR010129">
    <property type="entry name" value="T1SS_HlyD"/>
</dbReference>
<keyword evidence="8 9" id="KW-0472">Membrane</keyword>
<dbReference type="InterPro" id="IPR006144">
    <property type="entry name" value="Secretion_HlyD_CS"/>
</dbReference>
<evidence type="ECO:0000256" key="6">
    <source>
        <dbReference type="ARBA" id="ARBA00022692"/>
    </source>
</evidence>
<keyword evidence="10" id="KW-0175">Coiled coil</keyword>
<dbReference type="GO" id="GO:0009306">
    <property type="term" value="P:protein secretion"/>
    <property type="evidence" value="ECO:0007669"/>
    <property type="project" value="InterPro"/>
</dbReference>
<evidence type="ECO:0000259" key="11">
    <source>
        <dbReference type="Pfam" id="PF25994"/>
    </source>
</evidence>
<proteinExistence type="inferred from homology"/>
<keyword evidence="5 9" id="KW-0997">Cell inner membrane</keyword>
<organism evidence="13 14">
    <name type="scientific">Litorilituus lipolyticus</name>
    <dbReference type="NCBI Taxonomy" id="2491017"/>
    <lineage>
        <taxon>Bacteria</taxon>
        <taxon>Pseudomonadati</taxon>
        <taxon>Pseudomonadota</taxon>
        <taxon>Gammaproteobacteria</taxon>
        <taxon>Alteromonadales</taxon>
        <taxon>Colwelliaceae</taxon>
        <taxon>Litorilituus</taxon>
    </lineage>
</organism>
<dbReference type="Gene3D" id="2.40.50.100">
    <property type="match status" value="1"/>
</dbReference>
<evidence type="ECO:0000256" key="4">
    <source>
        <dbReference type="ARBA" id="ARBA00022475"/>
    </source>
</evidence>
<dbReference type="Gene3D" id="1.10.287.470">
    <property type="entry name" value="Helix hairpin bin"/>
    <property type="match status" value="1"/>
</dbReference>
<evidence type="ECO:0000313" key="14">
    <source>
        <dbReference type="Proteomes" id="UP000315303"/>
    </source>
</evidence>
<evidence type="ECO:0000259" key="12">
    <source>
        <dbReference type="Pfam" id="PF26002"/>
    </source>
</evidence>
<dbReference type="GO" id="GO:0005886">
    <property type="term" value="C:plasma membrane"/>
    <property type="evidence" value="ECO:0007669"/>
    <property type="project" value="UniProtKB-SubCell"/>
</dbReference>
<keyword evidence="3 9" id="KW-0813">Transport</keyword>